<proteinExistence type="predicted"/>
<accession>A0A6A0AAU0</accession>
<keyword evidence="3" id="KW-1185">Reference proteome</keyword>
<evidence type="ECO:0000313" key="2">
    <source>
        <dbReference type="EMBL" id="GFH29835.1"/>
    </source>
</evidence>
<gene>
    <name evidence="2" type="ORF">HaLaN_28568</name>
</gene>
<feature type="non-terminal residue" evidence="2">
    <location>
        <position position="214"/>
    </location>
</feature>
<dbReference type="AlphaFoldDB" id="A0A6A0AAU0"/>
<evidence type="ECO:0000256" key="1">
    <source>
        <dbReference type="SAM" id="MobiDB-lite"/>
    </source>
</evidence>
<feature type="non-terminal residue" evidence="2">
    <location>
        <position position="1"/>
    </location>
</feature>
<reference evidence="2 3" key="1">
    <citation type="submission" date="2020-02" db="EMBL/GenBank/DDBJ databases">
        <title>Draft genome sequence of Haematococcus lacustris strain NIES-144.</title>
        <authorList>
            <person name="Morimoto D."/>
            <person name="Nakagawa S."/>
            <person name="Yoshida T."/>
            <person name="Sawayama S."/>
        </authorList>
    </citation>
    <scope>NUCLEOTIDE SEQUENCE [LARGE SCALE GENOMIC DNA]</scope>
    <source>
        <strain evidence="2 3">NIES-144</strain>
    </source>
</reference>
<feature type="region of interest" description="Disordered" evidence="1">
    <location>
        <begin position="67"/>
        <end position="93"/>
    </location>
</feature>
<protein>
    <submittedName>
        <fullName evidence="2">Uncharacterized protein</fullName>
    </submittedName>
</protein>
<name>A0A6A0AAU0_HAELA</name>
<sequence length="214" mass="23970">MRYPYTLWAHGLEPRCYCGCASRVGDDSRTSAQTTLFLVGCALLLKCAQVVHFPVIVCKSTPFHSLPKDKPHPNQPAHQMPDSTYTVSSGSIGDDDDQCGSDNDFEIPQFNLTQQHVWQLRRLTGPRRTTWLGSLTPLLQLSQKLAWLMQIAWSRSSNRPLQMRQWSLDALSPVWRLASVVSSSLATVISWTITIVLHRPAALAANEKTEQILS</sequence>
<evidence type="ECO:0000313" key="3">
    <source>
        <dbReference type="Proteomes" id="UP000485058"/>
    </source>
</evidence>
<dbReference type="Proteomes" id="UP000485058">
    <property type="component" value="Unassembled WGS sequence"/>
</dbReference>
<organism evidence="2 3">
    <name type="scientific">Haematococcus lacustris</name>
    <name type="common">Green alga</name>
    <name type="synonym">Haematococcus pluvialis</name>
    <dbReference type="NCBI Taxonomy" id="44745"/>
    <lineage>
        <taxon>Eukaryota</taxon>
        <taxon>Viridiplantae</taxon>
        <taxon>Chlorophyta</taxon>
        <taxon>core chlorophytes</taxon>
        <taxon>Chlorophyceae</taxon>
        <taxon>CS clade</taxon>
        <taxon>Chlamydomonadales</taxon>
        <taxon>Haematococcaceae</taxon>
        <taxon>Haematococcus</taxon>
    </lineage>
</organism>
<comment type="caution">
    <text evidence="2">The sequence shown here is derived from an EMBL/GenBank/DDBJ whole genome shotgun (WGS) entry which is preliminary data.</text>
</comment>
<dbReference type="EMBL" id="BLLF01004552">
    <property type="protein sequence ID" value="GFH29835.1"/>
    <property type="molecule type" value="Genomic_DNA"/>
</dbReference>